<keyword evidence="2" id="KW-0479">Metal-binding</keyword>
<dbReference type="InterPro" id="IPR036409">
    <property type="entry name" value="Aldolase_II/adducin_N_sf"/>
</dbReference>
<evidence type="ECO:0000313" key="7">
    <source>
        <dbReference type="Proteomes" id="UP000199602"/>
    </source>
</evidence>
<dbReference type="Proteomes" id="UP000199602">
    <property type="component" value="Unassembled WGS sequence"/>
</dbReference>
<name>A0A1H0DMM0_9BACT</name>
<evidence type="ECO:0000256" key="1">
    <source>
        <dbReference type="ARBA" id="ARBA00022691"/>
    </source>
</evidence>
<proteinExistence type="inferred from homology"/>
<dbReference type="InterPro" id="IPR023370">
    <property type="entry name" value="TrmO-like_N"/>
</dbReference>
<evidence type="ECO:0000256" key="4">
    <source>
        <dbReference type="ARBA" id="ARBA00033753"/>
    </source>
</evidence>
<reference evidence="6 7" key="1">
    <citation type="submission" date="2016-10" db="EMBL/GenBank/DDBJ databases">
        <authorList>
            <person name="de Groot N.N."/>
        </authorList>
    </citation>
    <scope>NUCLEOTIDE SEQUENCE [LARGE SCALE GENOMIC DNA]</scope>
    <source>
        <strain evidence="6 7">DSM 15269</strain>
    </source>
</reference>
<dbReference type="GO" id="GO:0019323">
    <property type="term" value="P:pentose catabolic process"/>
    <property type="evidence" value="ECO:0007669"/>
    <property type="project" value="TreeGrafter"/>
</dbReference>
<dbReference type="GO" id="GO:0005829">
    <property type="term" value="C:cytosol"/>
    <property type="evidence" value="ECO:0007669"/>
    <property type="project" value="TreeGrafter"/>
</dbReference>
<dbReference type="Gene3D" id="3.40.225.10">
    <property type="entry name" value="Class II aldolase/adducin N-terminal domain"/>
    <property type="match status" value="1"/>
</dbReference>
<dbReference type="RefSeq" id="WP_159427697.1">
    <property type="nucleotide sequence ID" value="NZ_FNIN01000005.1"/>
</dbReference>
<gene>
    <name evidence="6" type="ORF">SAMN04488516_10581</name>
</gene>
<dbReference type="SUPFAM" id="SSF118196">
    <property type="entry name" value="YaeB-like"/>
    <property type="match status" value="1"/>
</dbReference>
<comment type="similarity">
    <text evidence="4">Belongs to the tRNA methyltransferase O family.</text>
</comment>
<dbReference type="Gene3D" id="2.40.30.70">
    <property type="entry name" value="YaeB-like"/>
    <property type="match status" value="1"/>
</dbReference>
<dbReference type="InterPro" id="IPR050197">
    <property type="entry name" value="Aldolase_class_II_sugar_metab"/>
</dbReference>
<protein>
    <submittedName>
        <fullName evidence="6">L-fuculose-phosphate aldolase</fullName>
    </submittedName>
</protein>
<dbReference type="GO" id="GO:0016832">
    <property type="term" value="F:aldehyde-lyase activity"/>
    <property type="evidence" value="ECO:0007669"/>
    <property type="project" value="TreeGrafter"/>
</dbReference>
<dbReference type="STRING" id="206665.SAMN04488516_10581"/>
<keyword evidence="1" id="KW-0949">S-adenosyl-L-methionine</keyword>
<sequence>MEYVLNPIGFVISELKDVFSAPRQAQDNLKPAKIFIYPNFRPALDNLFKKQKVLVFTWLHLAKRDVLKVHPGGNSKIPLHGVFATRSPHRPNPIGVHEVTILRIEEDGIIVHPIEAIDGTPVLDLKPCLPKEDNEANSIFFPLELIKETQKIGHLGWQRGLFAGYSGNISCKSGQRILITNTNTWKANLKYNDFTVFDLKTKEILNAGKPSSEAKMHLLIYENQPQAKAVLHTHPPFLNALFLNQKNLFDLSLFESKMFASSFTTISPYSPGSLKLALAVAKASRKYQIIYLQQHGLVVWGKDLKQVLALSEEIEALAKIKLNCC</sequence>
<dbReference type="PROSITE" id="PS51668">
    <property type="entry name" value="TSAA_2"/>
    <property type="match status" value="1"/>
</dbReference>
<dbReference type="EMBL" id="FNIN01000005">
    <property type="protein sequence ID" value="SDN71395.1"/>
    <property type="molecule type" value="Genomic_DNA"/>
</dbReference>
<dbReference type="PANTHER" id="PTHR22789:SF0">
    <property type="entry name" value="3-OXO-TETRONATE 4-PHOSPHATE DECARBOXYLASE-RELATED"/>
    <property type="match status" value="1"/>
</dbReference>
<dbReference type="Pfam" id="PF00596">
    <property type="entry name" value="Aldolase_II"/>
    <property type="match status" value="1"/>
</dbReference>
<dbReference type="CDD" id="cd09281">
    <property type="entry name" value="UPF0066"/>
    <property type="match status" value="1"/>
</dbReference>
<dbReference type="InterPro" id="IPR036414">
    <property type="entry name" value="YaeB_N_sf"/>
</dbReference>
<evidence type="ECO:0000256" key="3">
    <source>
        <dbReference type="ARBA" id="ARBA00023239"/>
    </source>
</evidence>
<dbReference type="InterPro" id="IPR001303">
    <property type="entry name" value="Aldolase_II/adducin_N"/>
</dbReference>
<dbReference type="Pfam" id="PF01980">
    <property type="entry name" value="TrmO_N"/>
    <property type="match status" value="1"/>
</dbReference>
<dbReference type="SUPFAM" id="SSF53639">
    <property type="entry name" value="AraD/HMP-PK domain-like"/>
    <property type="match status" value="1"/>
</dbReference>
<dbReference type="InterPro" id="IPR023368">
    <property type="entry name" value="UPF0066_cons_site"/>
</dbReference>
<keyword evidence="7" id="KW-1185">Reference proteome</keyword>
<dbReference type="NCBIfam" id="TIGR00104">
    <property type="entry name" value="tRNA_TsaA"/>
    <property type="match status" value="1"/>
</dbReference>
<feature type="domain" description="TsaA-like" evidence="5">
    <location>
        <begin position="5"/>
        <end position="137"/>
    </location>
</feature>
<dbReference type="InterPro" id="IPR036413">
    <property type="entry name" value="YaeB-like_sf"/>
</dbReference>
<dbReference type="SMART" id="SM01007">
    <property type="entry name" value="Aldolase_II"/>
    <property type="match status" value="1"/>
</dbReference>
<organism evidence="6 7">
    <name type="scientific">Desulfonauticus submarinus</name>
    <dbReference type="NCBI Taxonomy" id="206665"/>
    <lineage>
        <taxon>Bacteria</taxon>
        <taxon>Pseudomonadati</taxon>
        <taxon>Thermodesulfobacteriota</taxon>
        <taxon>Desulfovibrionia</taxon>
        <taxon>Desulfovibrionales</taxon>
        <taxon>Desulfonauticaceae</taxon>
        <taxon>Desulfonauticus</taxon>
    </lineage>
</organism>
<evidence type="ECO:0000256" key="2">
    <source>
        <dbReference type="ARBA" id="ARBA00022723"/>
    </source>
</evidence>
<dbReference type="OrthoDB" id="9804309at2"/>
<dbReference type="PANTHER" id="PTHR22789">
    <property type="entry name" value="FUCULOSE PHOSPHATE ALDOLASE"/>
    <property type="match status" value="1"/>
</dbReference>
<dbReference type="AlphaFoldDB" id="A0A1H0DMM0"/>
<evidence type="ECO:0000259" key="5">
    <source>
        <dbReference type="PROSITE" id="PS51668"/>
    </source>
</evidence>
<dbReference type="GO" id="GO:0046872">
    <property type="term" value="F:metal ion binding"/>
    <property type="evidence" value="ECO:0007669"/>
    <property type="project" value="UniProtKB-KW"/>
</dbReference>
<evidence type="ECO:0000313" key="6">
    <source>
        <dbReference type="EMBL" id="SDN71395.1"/>
    </source>
</evidence>
<dbReference type="PROSITE" id="PS01318">
    <property type="entry name" value="TSAA_1"/>
    <property type="match status" value="1"/>
</dbReference>
<accession>A0A1H0DMM0</accession>
<keyword evidence="3" id="KW-0456">Lyase</keyword>